<dbReference type="InterPro" id="IPR036397">
    <property type="entry name" value="RNaseH_sf"/>
</dbReference>
<name>A0A6N2NEH4_SALVM</name>
<keyword evidence="3" id="KW-0472">Membrane</keyword>
<dbReference type="SUPFAM" id="SSF53098">
    <property type="entry name" value="Ribonuclease H-like"/>
    <property type="match status" value="1"/>
</dbReference>
<proteinExistence type="inferred from homology"/>
<dbReference type="Gene3D" id="3.30.420.10">
    <property type="entry name" value="Ribonuclease H-like superfamily/Ribonuclease H"/>
    <property type="match status" value="1"/>
</dbReference>
<comment type="cofactor">
    <cofactor evidence="1">
        <name>a divalent metal cation</name>
        <dbReference type="ChEBI" id="CHEBI:60240"/>
    </cofactor>
</comment>
<evidence type="ECO:0000256" key="3">
    <source>
        <dbReference type="SAM" id="Phobius"/>
    </source>
</evidence>
<organism evidence="4">
    <name type="scientific">Salix viminalis</name>
    <name type="common">Common osier</name>
    <name type="synonym">Basket willow</name>
    <dbReference type="NCBI Taxonomy" id="40686"/>
    <lineage>
        <taxon>Eukaryota</taxon>
        <taxon>Viridiplantae</taxon>
        <taxon>Streptophyta</taxon>
        <taxon>Embryophyta</taxon>
        <taxon>Tracheophyta</taxon>
        <taxon>Spermatophyta</taxon>
        <taxon>Magnoliopsida</taxon>
        <taxon>eudicotyledons</taxon>
        <taxon>Gunneridae</taxon>
        <taxon>Pentapetalae</taxon>
        <taxon>rosids</taxon>
        <taxon>fabids</taxon>
        <taxon>Malpighiales</taxon>
        <taxon>Salicaceae</taxon>
        <taxon>Saliceae</taxon>
        <taxon>Salix</taxon>
    </lineage>
</organism>
<feature type="transmembrane region" description="Helical" evidence="3">
    <location>
        <begin position="85"/>
        <end position="105"/>
    </location>
</feature>
<dbReference type="Pfam" id="PF04857">
    <property type="entry name" value="CAF1"/>
    <property type="match status" value="1"/>
</dbReference>
<evidence type="ECO:0000256" key="2">
    <source>
        <dbReference type="ARBA" id="ARBA00008372"/>
    </source>
</evidence>
<sequence length="168" mass="19151">MRMRKHQWLRTTLSRAYYCSFSSSFPLKHVTQSNFESAVADLKTHLKAADFVAIDLEMTGVASAPGASPWSLTASMSSTLKLKTLLRNLLLFSLVFAPFVGTLFVSPSLLTRTISIYFRVKRFQLILPRVSSFARRRPWISWLNIILISIPAFAKECLIYLDGKKMKR</sequence>
<comment type="similarity">
    <text evidence="2">Belongs to the CAF1 family.</text>
</comment>
<feature type="transmembrane region" description="Helical" evidence="3">
    <location>
        <begin position="139"/>
        <end position="161"/>
    </location>
</feature>
<evidence type="ECO:0000256" key="1">
    <source>
        <dbReference type="ARBA" id="ARBA00001968"/>
    </source>
</evidence>
<accession>A0A6N2NEH4</accession>
<gene>
    <name evidence="4" type="ORF">SVIM_LOCUS489038</name>
</gene>
<reference evidence="4" key="1">
    <citation type="submission" date="2019-03" db="EMBL/GenBank/DDBJ databases">
        <authorList>
            <person name="Mank J."/>
            <person name="Almeida P."/>
        </authorList>
    </citation>
    <scope>NUCLEOTIDE SEQUENCE</scope>
    <source>
        <strain evidence="4">78183</strain>
    </source>
</reference>
<dbReference type="AlphaFoldDB" id="A0A6N2NEH4"/>
<dbReference type="EMBL" id="CAADRP010002240">
    <property type="protein sequence ID" value="VFU63984.1"/>
    <property type="molecule type" value="Genomic_DNA"/>
</dbReference>
<dbReference type="InterPro" id="IPR006941">
    <property type="entry name" value="RNase_CAF1"/>
</dbReference>
<dbReference type="InterPro" id="IPR012337">
    <property type="entry name" value="RNaseH-like_sf"/>
</dbReference>
<keyword evidence="3" id="KW-0812">Transmembrane</keyword>
<dbReference type="GO" id="GO:0003676">
    <property type="term" value="F:nucleic acid binding"/>
    <property type="evidence" value="ECO:0007669"/>
    <property type="project" value="InterPro"/>
</dbReference>
<protein>
    <submittedName>
        <fullName evidence="4">Uncharacterized protein</fullName>
    </submittedName>
</protein>
<keyword evidence="3" id="KW-1133">Transmembrane helix</keyword>
<evidence type="ECO:0000313" key="4">
    <source>
        <dbReference type="EMBL" id="VFU63984.1"/>
    </source>
</evidence>